<accession>A0A8J3HTT9</accession>
<dbReference type="SUPFAM" id="SSF48403">
    <property type="entry name" value="Ankyrin repeat"/>
    <property type="match status" value="1"/>
</dbReference>
<dbReference type="AlphaFoldDB" id="A0A8J3HTT9"/>
<reference evidence="5 6" key="1">
    <citation type="journal article" date="2021" name="Microb. Ecol.">
        <title>Candidatus Mesenet longicola: Novel Endosymbionts of Brontispa longissima that Induce Cytoplasmic Incompatibility.</title>
        <authorList>
            <person name="Takano S."/>
            <person name="Gotoh Y."/>
            <person name="Hayashi T."/>
        </authorList>
    </citation>
    <scope>NUCLEOTIDE SEQUENCE [LARGE SCALE GENOMIC DNA]</scope>
    <source>
        <strain evidence="5">L5</strain>
    </source>
</reference>
<feature type="repeat" description="ANK" evidence="3">
    <location>
        <begin position="75"/>
        <end position="107"/>
    </location>
</feature>
<dbReference type="SMART" id="SM00248">
    <property type="entry name" value="ANK"/>
    <property type="match status" value="4"/>
</dbReference>
<dbReference type="Proteomes" id="UP000637906">
    <property type="component" value="Unassembled WGS sequence"/>
</dbReference>
<comment type="caution">
    <text evidence="5">The sequence shown here is derived from an EMBL/GenBank/DDBJ whole genome shotgun (WGS) entry which is preliminary data.</text>
</comment>
<evidence type="ECO:0000313" key="6">
    <source>
        <dbReference type="Proteomes" id="UP000637906"/>
    </source>
</evidence>
<evidence type="ECO:0000256" key="1">
    <source>
        <dbReference type="ARBA" id="ARBA00022737"/>
    </source>
</evidence>
<keyword evidence="6" id="KW-1185">Reference proteome</keyword>
<keyword evidence="1" id="KW-0677">Repeat</keyword>
<protein>
    <recommendedName>
        <fullName evidence="7">Ankyrin repeat domain-containing protein</fullName>
    </recommendedName>
</protein>
<dbReference type="PANTHER" id="PTHR24171:SF9">
    <property type="entry name" value="ANKYRIN REPEAT DOMAIN-CONTAINING PROTEIN 39"/>
    <property type="match status" value="1"/>
</dbReference>
<feature type="repeat" description="ANK" evidence="3">
    <location>
        <begin position="42"/>
        <end position="74"/>
    </location>
</feature>
<dbReference type="InterPro" id="IPR002110">
    <property type="entry name" value="Ankyrin_rpt"/>
</dbReference>
<dbReference type="Gene3D" id="1.25.40.20">
    <property type="entry name" value="Ankyrin repeat-containing domain"/>
    <property type="match status" value="1"/>
</dbReference>
<evidence type="ECO:0000256" key="4">
    <source>
        <dbReference type="SAM" id="Phobius"/>
    </source>
</evidence>
<name>A0A8J3HTT9_9RICK</name>
<feature type="transmembrane region" description="Helical" evidence="4">
    <location>
        <begin position="251"/>
        <end position="270"/>
    </location>
</feature>
<evidence type="ECO:0000256" key="3">
    <source>
        <dbReference type="PROSITE-ProRule" id="PRU00023"/>
    </source>
</evidence>
<dbReference type="Pfam" id="PF12796">
    <property type="entry name" value="Ank_2"/>
    <property type="match status" value="1"/>
</dbReference>
<keyword evidence="4" id="KW-1133">Transmembrane helix</keyword>
<dbReference type="EMBL" id="BNGU01000003">
    <property type="protein sequence ID" value="GHM59107.1"/>
    <property type="molecule type" value="Genomic_DNA"/>
</dbReference>
<dbReference type="PROSITE" id="PS50088">
    <property type="entry name" value="ANK_REPEAT"/>
    <property type="match status" value="2"/>
</dbReference>
<keyword evidence="4" id="KW-0472">Membrane</keyword>
<dbReference type="Pfam" id="PF00023">
    <property type="entry name" value="Ank"/>
    <property type="match status" value="1"/>
</dbReference>
<gene>
    <name evidence="5" type="ORF">sL5_01000</name>
</gene>
<evidence type="ECO:0000313" key="5">
    <source>
        <dbReference type="EMBL" id="GHM59107.1"/>
    </source>
</evidence>
<keyword evidence="4" id="KW-0812">Transmembrane</keyword>
<evidence type="ECO:0000256" key="2">
    <source>
        <dbReference type="ARBA" id="ARBA00023043"/>
    </source>
</evidence>
<organism evidence="5 6">
    <name type="scientific">Candidatus Mesenet longicola</name>
    <dbReference type="NCBI Taxonomy" id="1892558"/>
    <lineage>
        <taxon>Bacteria</taxon>
        <taxon>Pseudomonadati</taxon>
        <taxon>Pseudomonadota</taxon>
        <taxon>Alphaproteobacteria</taxon>
        <taxon>Rickettsiales</taxon>
        <taxon>Anaplasmataceae</taxon>
        <taxon>Candidatus Mesenet</taxon>
    </lineage>
</organism>
<dbReference type="PANTHER" id="PTHR24171">
    <property type="entry name" value="ANKYRIN REPEAT DOMAIN-CONTAINING PROTEIN 39-RELATED"/>
    <property type="match status" value="1"/>
</dbReference>
<dbReference type="PROSITE" id="PS50297">
    <property type="entry name" value="ANK_REP_REGION"/>
    <property type="match status" value="2"/>
</dbReference>
<sequence>MSINNTNLFTAIKQNSLDKVSRLLLRNIDNLNEYIDQRGINNENTPLIFAILEEHFDIAKLLIYAGADIEKVGIYKWTPLHFACGIFNYDLANLLVECGADVNAKENEGRTPLDIMFLGRRKQKMSGDPSYKENLDNTNKIASLLLKHGGEAKFYNQFESYISYKKNDKCNINADAIFNLGIANESRNTKILAERLSKKLINSDPTVRAAMKLRNSTLSIENTTMLYQDSKLINDSFYPEITGKSSNIPNIGAIVSGVFSVIIVGGMAFLGKKLYDYYRSCNTYGWKNNRNAMIQLLPKQGQDNLAFITLNDATVSSAEDNQGVATTTL</sequence>
<dbReference type="InterPro" id="IPR036770">
    <property type="entry name" value="Ankyrin_rpt-contain_sf"/>
</dbReference>
<proteinExistence type="predicted"/>
<evidence type="ECO:0008006" key="7">
    <source>
        <dbReference type="Google" id="ProtNLM"/>
    </source>
</evidence>
<keyword evidence="2 3" id="KW-0040">ANK repeat</keyword>